<dbReference type="AlphaFoldDB" id="A0A255ZKG2"/>
<gene>
    <name evidence="3" type="ORF">CHX27_11380</name>
    <name evidence="2" type="ORF">CHX27_12545</name>
</gene>
<accession>A0A255ZKG2</accession>
<evidence type="ECO:0000313" key="4">
    <source>
        <dbReference type="Proteomes" id="UP000216035"/>
    </source>
</evidence>
<feature type="transmembrane region" description="Helical" evidence="1">
    <location>
        <begin position="71"/>
        <end position="90"/>
    </location>
</feature>
<protein>
    <submittedName>
        <fullName evidence="2">Uncharacterized protein</fullName>
    </submittedName>
</protein>
<evidence type="ECO:0000256" key="1">
    <source>
        <dbReference type="SAM" id="Phobius"/>
    </source>
</evidence>
<keyword evidence="1" id="KW-1133">Transmembrane helix</keyword>
<evidence type="ECO:0000313" key="3">
    <source>
        <dbReference type="EMBL" id="OYQ42892.1"/>
    </source>
</evidence>
<evidence type="ECO:0000313" key="2">
    <source>
        <dbReference type="EMBL" id="OYQ41988.1"/>
    </source>
</evidence>
<comment type="caution">
    <text evidence="2">The sequence shown here is derived from an EMBL/GenBank/DDBJ whole genome shotgun (WGS) entry which is preliminary data.</text>
</comment>
<dbReference type="EMBL" id="NOXX01000210">
    <property type="protein sequence ID" value="OYQ42892.1"/>
    <property type="molecule type" value="Genomic_DNA"/>
</dbReference>
<proteinExistence type="predicted"/>
<keyword evidence="4" id="KW-1185">Reference proteome</keyword>
<feature type="transmembrane region" description="Helical" evidence="1">
    <location>
        <begin position="172"/>
        <end position="189"/>
    </location>
</feature>
<dbReference type="EMBL" id="NOXX01000216">
    <property type="protein sequence ID" value="OYQ41988.1"/>
    <property type="molecule type" value="Genomic_DNA"/>
</dbReference>
<dbReference type="Proteomes" id="UP000216035">
    <property type="component" value="Unassembled WGS sequence"/>
</dbReference>
<feature type="transmembrane region" description="Helical" evidence="1">
    <location>
        <begin position="9"/>
        <end position="28"/>
    </location>
</feature>
<feature type="transmembrane region" description="Helical" evidence="1">
    <location>
        <begin position="96"/>
        <end position="118"/>
    </location>
</feature>
<reference evidence="2 4" key="1">
    <citation type="submission" date="2017-07" db="EMBL/GenBank/DDBJ databases">
        <title>Flavobacterium cyanobacteriorum sp. nov., isolated from cyanobacterial aggregates in a eutrophic lake.</title>
        <authorList>
            <person name="Cai H."/>
        </authorList>
    </citation>
    <scope>NUCLEOTIDE SEQUENCE [LARGE SCALE GENOMIC DNA]</scope>
    <source>
        <strain evidence="2 4">TH167</strain>
    </source>
</reference>
<feature type="transmembrane region" description="Helical" evidence="1">
    <location>
        <begin position="40"/>
        <end position="59"/>
    </location>
</feature>
<keyword evidence="1" id="KW-0812">Transmembrane</keyword>
<name>A0A255ZKG2_9FLAO</name>
<sequence>MLFYVKKTAINSGPFTPFIWLIGFSTFYEYFITHLLYTDAYYWFQIYPFLSFLAIHYFFNNLLKPKYQKLFKWLFIGFIAVYICSLFVWINKSTMYLAMAINRTYITLFIFLSVALWFRKLMDDLKDWNLWHNPNFYFILSLTLYYASTLFLFLASNFILKSSLQFTSYWQINAFAGIFFRLLIGFGIWKMKTD</sequence>
<organism evidence="2 4">
    <name type="scientific">Flavobacterium aurantiibacter</name>
    <dbReference type="NCBI Taxonomy" id="2023067"/>
    <lineage>
        <taxon>Bacteria</taxon>
        <taxon>Pseudomonadati</taxon>
        <taxon>Bacteroidota</taxon>
        <taxon>Flavobacteriia</taxon>
        <taxon>Flavobacteriales</taxon>
        <taxon>Flavobacteriaceae</taxon>
        <taxon>Flavobacterium</taxon>
    </lineage>
</organism>
<keyword evidence="1" id="KW-0472">Membrane</keyword>
<feature type="transmembrane region" description="Helical" evidence="1">
    <location>
        <begin position="138"/>
        <end position="160"/>
    </location>
</feature>